<dbReference type="Pfam" id="PF00005">
    <property type="entry name" value="ABC_tran"/>
    <property type="match status" value="1"/>
</dbReference>
<evidence type="ECO:0000313" key="10">
    <source>
        <dbReference type="Proteomes" id="UP000037688"/>
    </source>
</evidence>
<keyword evidence="6 9" id="KW-0067">ATP-binding</keyword>
<name>A0A0N0C426_9BACL</name>
<dbReference type="CDD" id="cd03257">
    <property type="entry name" value="ABC_NikE_OppD_transporters"/>
    <property type="match status" value="1"/>
</dbReference>
<evidence type="ECO:0000256" key="1">
    <source>
        <dbReference type="ARBA" id="ARBA00004202"/>
    </source>
</evidence>
<dbReference type="PANTHER" id="PTHR43297:SF2">
    <property type="entry name" value="DIPEPTIDE TRANSPORT ATP-BINDING PROTEIN DPPD"/>
    <property type="match status" value="1"/>
</dbReference>
<gene>
    <name evidence="9" type="ORF">AMS66_18360</name>
</gene>
<dbReference type="RefSeq" id="WP_053782177.1">
    <property type="nucleotide sequence ID" value="NZ_LITU01000065.1"/>
</dbReference>
<dbReference type="GO" id="GO:0016887">
    <property type="term" value="F:ATP hydrolysis activity"/>
    <property type="evidence" value="ECO:0007669"/>
    <property type="project" value="InterPro"/>
</dbReference>
<comment type="caution">
    <text evidence="9">The sequence shown here is derived from an EMBL/GenBank/DDBJ whole genome shotgun (WGS) entry which is preliminary data.</text>
</comment>
<dbReference type="Gene3D" id="3.40.50.300">
    <property type="entry name" value="P-loop containing nucleotide triphosphate hydrolases"/>
    <property type="match status" value="1"/>
</dbReference>
<organism evidence="9 10">
    <name type="scientific">Paenibacillus xylanivorans</name>
    <dbReference type="NCBI Taxonomy" id="1705561"/>
    <lineage>
        <taxon>Bacteria</taxon>
        <taxon>Bacillati</taxon>
        <taxon>Bacillota</taxon>
        <taxon>Bacilli</taxon>
        <taxon>Bacillales</taxon>
        <taxon>Paenibacillaceae</taxon>
        <taxon>Paenibacillus</taxon>
    </lineage>
</organism>
<comment type="similarity">
    <text evidence="2">Belongs to the ABC transporter superfamily.</text>
</comment>
<keyword evidence="10" id="KW-1185">Reference proteome</keyword>
<dbReference type="PANTHER" id="PTHR43297">
    <property type="entry name" value="OLIGOPEPTIDE TRANSPORT ATP-BINDING PROTEIN APPD"/>
    <property type="match status" value="1"/>
</dbReference>
<dbReference type="GO" id="GO:0005524">
    <property type="term" value="F:ATP binding"/>
    <property type="evidence" value="ECO:0007669"/>
    <property type="project" value="UniProtKB-KW"/>
</dbReference>
<dbReference type="NCBIfam" id="TIGR01727">
    <property type="entry name" value="oligo_HPY"/>
    <property type="match status" value="1"/>
</dbReference>
<feature type="domain" description="ABC transporter" evidence="8">
    <location>
        <begin position="7"/>
        <end position="257"/>
    </location>
</feature>
<evidence type="ECO:0000256" key="7">
    <source>
        <dbReference type="ARBA" id="ARBA00023136"/>
    </source>
</evidence>
<keyword evidence="5" id="KW-0547">Nucleotide-binding</keyword>
<dbReference type="PATRIC" id="fig|1705561.3.peg.3787"/>
<comment type="subcellular location">
    <subcellularLocation>
        <location evidence="1">Cell membrane</location>
        <topology evidence="1">Peripheral membrane protein</topology>
    </subcellularLocation>
</comment>
<dbReference type="SUPFAM" id="SSF52540">
    <property type="entry name" value="P-loop containing nucleoside triphosphate hydrolases"/>
    <property type="match status" value="1"/>
</dbReference>
<accession>A0A0N0C426</accession>
<protein>
    <submittedName>
        <fullName evidence="9">Peptide ABC transporter ATP-binding protein</fullName>
    </submittedName>
</protein>
<evidence type="ECO:0000256" key="2">
    <source>
        <dbReference type="ARBA" id="ARBA00005417"/>
    </source>
</evidence>
<dbReference type="OrthoDB" id="9802264at2"/>
<dbReference type="Proteomes" id="UP000037688">
    <property type="component" value="Unassembled WGS sequence"/>
</dbReference>
<keyword evidence="7" id="KW-0472">Membrane</keyword>
<dbReference type="AlphaFoldDB" id="A0A0N0C426"/>
<dbReference type="InterPro" id="IPR003593">
    <property type="entry name" value="AAA+_ATPase"/>
</dbReference>
<evidence type="ECO:0000256" key="4">
    <source>
        <dbReference type="ARBA" id="ARBA00022475"/>
    </source>
</evidence>
<evidence type="ECO:0000259" key="8">
    <source>
        <dbReference type="PROSITE" id="PS50893"/>
    </source>
</evidence>
<dbReference type="InterPro" id="IPR017871">
    <property type="entry name" value="ABC_transporter-like_CS"/>
</dbReference>
<sequence length="338" mass="37114">MGKQPLLEVKDLKVSISTEKGTIHPVEGVSFHVLAGETLGIVGESGCGKSVTAESILRLFDEDYVDYSGEVLYDGIDLLSLSKRQMERIRGNELSMIFQDPMSSLNPVQTIGKQIAESLKLHQGMKGRQARLAAVDLLRMTGIPSPEKRVDEHPHEISGGMRQRVMIAMALACNPKLLIADEPTTALDVTIQAQILELIESLQAKTGLGVILITHDLGVVAETCTRVAVMYLGQVVEEASVDDLFFNPQHPYTSGLMKSIPRIDDEQHSKLHVIEGTVPALHQVPTGCRFAPRCAYADEQCLQAAPSLKQMDENHSVRCWYPGIATIQEETHELEIIG</sequence>
<reference evidence="9 10" key="1">
    <citation type="submission" date="2015-08" db="EMBL/GenBank/DDBJ databases">
        <title>Draft genome sequence of cellulolytic and xylanolytic Paenibacillus sp. A59, isolated from a decaying forest soil from Patagonia, Argentina.</title>
        <authorList>
            <person name="Ghio S."/>
            <person name="Caceres A.M."/>
            <person name="Talia P."/>
            <person name="Grasso D."/>
            <person name="Campos E."/>
        </authorList>
    </citation>
    <scope>NUCLEOTIDE SEQUENCE [LARGE SCALE GENOMIC DNA]</scope>
    <source>
        <strain evidence="9 10">A59</strain>
    </source>
</reference>
<dbReference type="InterPro" id="IPR003439">
    <property type="entry name" value="ABC_transporter-like_ATP-bd"/>
</dbReference>
<dbReference type="GO" id="GO:0005886">
    <property type="term" value="C:plasma membrane"/>
    <property type="evidence" value="ECO:0007669"/>
    <property type="project" value="UniProtKB-SubCell"/>
</dbReference>
<dbReference type="InterPro" id="IPR050388">
    <property type="entry name" value="ABC_Ni/Peptide_Import"/>
</dbReference>
<evidence type="ECO:0000313" key="9">
    <source>
        <dbReference type="EMBL" id="KOY15194.1"/>
    </source>
</evidence>
<keyword evidence="3" id="KW-0813">Transport</keyword>
<dbReference type="Pfam" id="PF08352">
    <property type="entry name" value="oligo_HPY"/>
    <property type="match status" value="1"/>
</dbReference>
<evidence type="ECO:0000256" key="5">
    <source>
        <dbReference type="ARBA" id="ARBA00022741"/>
    </source>
</evidence>
<dbReference type="PROSITE" id="PS00211">
    <property type="entry name" value="ABC_TRANSPORTER_1"/>
    <property type="match status" value="1"/>
</dbReference>
<evidence type="ECO:0000256" key="3">
    <source>
        <dbReference type="ARBA" id="ARBA00022448"/>
    </source>
</evidence>
<dbReference type="InterPro" id="IPR013563">
    <property type="entry name" value="Oligopep_ABC_C"/>
</dbReference>
<keyword evidence="4" id="KW-1003">Cell membrane</keyword>
<dbReference type="InterPro" id="IPR027417">
    <property type="entry name" value="P-loop_NTPase"/>
</dbReference>
<evidence type="ECO:0000256" key="6">
    <source>
        <dbReference type="ARBA" id="ARBA00022840"/>
    </source>
</evidence>
<dbReference type="FunFam" id="3.40.50.300:FF:000016">
    <property type="entry name" value="Oligopeptide ABC transporter ATP-binding component"/>
    <property type="match status" value="1"/>
</dbReference>
<dbReference type="PROSITE" id="PS50893">
    <property type="entry name" value="ABC_TRANSPORTER_2"/>
    <property type="match status" value="1"/>
</dbReference>
<proteinExistence type="inferred from homology"/>
<dbReference type="EMBL" id="LITU01000065">
    <property type="protein sequence ID" value="KOY15194.1"/>
    <property type="molecule type" value="Genomic_DNA"/>
</dbReference>
<dbReference type="SMART" id="SM00382">
    <property type="entry name" value="AAA"/>
    <property type="match status" value="1"/>
</dbReference>
<dbReference type="GO" id="GO:0015833">
    <property type="term" value="P:peptide transport"/>
    <property type="evidence" value="ECO:0007669"/>
    <property type="project" value="InterPro"/>
</dbReference>